<evidence type="ECO:0000256" key="5">
    <source>
        <dbReference type="ARBA" id="ARBA00022741"/>
    </source>
</evidence>
<evidence type="ECO:0000256" key="2">
    <source>
        <dbReference type="ARBA" id="ARBA00022475"/>
    </source>
</evidence>
<dbReference type="Proteomes" id="UP001169006">
    <property type="component" value="Unassembled WGS sequence"/>
</dbReference>
<proteinExistence type="inferred from homology"/>
<organism evidence="12 13">
    <name type="scientific">Rhizobium oryzicola</name>
    <dbReference type="NCBI Taxonomy" id="1232668"/>
    <lineage>
        <taxon>Bacteria</taxon>
        <taxon>Pseudomonadati</taxon>
        <taxon>Pseudomonadota</taxon>
        <taxon>Alphaproteobacteria</taxon>
        <taxon>Hyphomicrobiales</taxon>
        <taxon>Rhizobiaceae</taxon>
        <taxon>Rhizobium/Agrobacterium group</taxon>
        <taxon>Rhizobium</taxon>
    </lineage>
</organism>
<comment type="caution">
    <text evidence="12">The sequence shown here is derived from an EMBL/GenBank/DDBJ whole genome shotgun (WGS) entry which is preliminary data.</text>
</comment>
<protein>
    <recommendedName>
        <fullName evidence="11">Potassium-transporting ATPase KdpC subunit</fullName>
    </recommendedName>
    <alternativeName>
        <fullName evidence="11">ATP phosphohydrolase [potassium-transporting] C chain</fullName>
    </alternativeName>
    <alternativeName>
        <fullName evidence="11">Potassium-binding and translocating subunit C</fullName>
    </alternativeName>
    <alternativeName>
        <fullName evidence="11">Potassium-translocating ATPase C chain</fullName>
    </alternativeName>
</protein>
<reference evidence="12" key="1">
    <citation type="journal article" date="2015" name="Int. J. Syst. Evol. Microbiol.">
        <title>Rhizobium oryzicola sp. nov., potential plant-growth-promoting endophytic bacteria isolated from rice roots.</title>
        <authorList>
            <person name="Zhang X.X."/>
            <person name="Gao J.S."/>
            <person name="Cao Y.H."/>
            <person name="Sheirdil R.A."/>
            <person name="Wang X.C."/>
            <person name="Zhang L."/>
        </authorList>
    </citation>
    <scope>NUCLEOTIDE SEQUENCE</scope>
    <source>
        <strain evidence="12">05753</strain>
    </source>
</reference>
<dbReference type="HAMAP" id="MF_00276">
    <property type="entry name" value="KdpC"/>
    <property type="match status" value="1"/>
</dbReference>
<keyword evidence="8 11" id="KW-1133">Transmembrane helix</keyword>
<keyword evidence="9 11" id="KW-0406">Ion transport</keyword>
<keyword evidence="5 11" id="KW-0547">Nucleotide-binding</keyword>
<comment type="similarity">
    <text evidence="11">Belongs to the KdpC family.</text>
</comment>
<dbReference type="Pfam" id="PF02669">
    <property type="entry name" value="KdpC"/>
    <property type="match status" value="1"/>
</dbReference>
<evidence type="ECO:0000256" key="7">
    <source>
        <dbReference type="ARBA" id="ARBA00022958"/>
    </source>
</evidence>
<evidence type="ECO:0000256" key="1">
    <source>
        <dbReference type="ARBA" id="ARBA00022448"/>
    </source>
</evidence>
<dbReference type="NCBIfam" id="NF001454">
    <property type="entry name" value="PRK00315.1"/>
    <property type="match status" value="1"/>
</dbReference>
<evidence type="ECO:0000313" key="12">
    <source>
        <dbReference type="EMBL" id="MDO1584932.1"/>
    </source>
</evidence>
<gene>
    <name evidence="11 12" type="primary">kdpC</name>
    <name evidence="12" type="ORF">Q2T52_22820</name>
</gene>
<evidence type="ECO:0000313" key="13">
    <source>
        <dbReference type="Proteomes" id="UP001169006"/>
    </source>
</evidence>
<dbReference type="NCBIfam" id="TIGR00681">
    <property type="entry name" value="kdpC"/>
    <property type="match status" value="1"/>
</dbReference>
<comment type="subunit">
    <text evidence="11">The system is composed of three essential subunits: KdpA, KdpB and KdpC.</text>
</comment>
<evidence type="ECO:0000256" key="10">
    <source>
        <dbReference type="ARBA" id="ARBA00023136"/>
    </source>
</evidence>
<evidence type="ECO:0000256" key="11">
    <source>
        <dbReference type="HAMAP-Rule" id="MF_00276"/>
    </source>
</evidence>
<dbReference type="RefSeq" id="WP_302079194.1">
    <property type="nucleotide sequence ID" value="NZ_JAUKWQ010000011.1"/>
</dbReference>
<keyword evidence="13" id="KW-1185">Reference proteome</keyword>
<dbReference type="PANTHER" id="PTHR30042">
    <property type="entry name" value="POTASSIUM-TRANSPORTING ATPASE C CHAIN"/>
    <property type="match status" value="1"/>
</dbReference>
<evidence type="ECO:0000256" key="9">
    <source>
        <dbReference type="ARBA" id="ARBA00023065"/>
    </source>
</evidence>
<keyword evidence="2 11" id="KW-1003">Cell membrane</keyword>
<reference evidence="12" key="2">
    <citation type="submission" date="2023-07" db="EMBL/GenBank/DDBJ databases">
        <authorList>
            <person name="Sun H."/>
        </authorList>
    </citation>
    <scope>NUCLEOTIDE SEQUENCE</scope>
    <source>
        <strain evidence="12">05753</strain>
    </source>
</reference>
<comment type="function">
    <text evidence="11">Part of the high-affinity ATP-driven potassium transport (or Kdp) system, which catalyzes the hydrolysis of ATP coupled with the electrogenic transport of potassium into the cytoplasm. This subunit acts as a catalytic chaperone that increases the ATP-binding affinity of the ATP-hydrolyzing subunit KdpB by the formation of a transient KdpB/KdpC/ATP ternary complex.</text>
</comment>
<keyword evidence="6 11" id="KW-0067">ATP-binding</keyword>
<name>A0ABT8T4V8_9HYPH</name>
<evidence type="ECO:0000256" key="4">
    <source>
        <dbReference type="ARBA" id="ARBA00022692"/>
    </source>
</evidence>
<keyword evidence="1 11" id="KW-0813">Transport</keyword>
<dbReference type="PANTHER" id="PTHR30042:SF2">
    <property type="entry name" value="POTASSIUM-TRANSPORTING ATPASE KDPC SUBUNIT"/>
    <property type="match status" value="1"/>
</dbReference>
<keyword evidence="7 11" id="KW-0630">Potassium</keyword>
<dbReference type="PIRSF" id="PIRSF001296">
    <property type="entry name" value="K_ATPase_KdpC"/>
    <property type="match status" value="1"/>
</dbReference>
<accession>A0ABT8T4V8</accession>
<sequence length="188" mass="19336">MLAHLRPAIATVLLFTGICGLAYPLAITGIATATMPAQALGSLARNGETVVGSTLIGQTFTADKYFWPRPSATSPNGYNAMASGGSNLAPTSQKLHDQIAANIDAWKKAGGSGAIPADAVTASGSGLDPDITPENARSQIVRVAKARGLSEADVAKVVDANVERRLFGVIGEAHVNVLKLNMALDSVK</sequence>
<evidence type="ECO:0000256" key="3">
    <source>
        <dbReference type="ARBA" id="ARBA00022538"/>
    </source>
</evidence>
<dbReference type="EMBL" id="JAUKWQ010000011">
    <property type="protein sequence ID" value="MDO1584932.1"/>
    <property type="molecule type" value="Genomic_DNA"/>
</dbReference>
<keyword evidence="10 11" id="KW-0472">Membrane</keyword>
<evidence type="ECO:0000256" key="8">
    <source>
        <dbReference type="ARBA" id="ARBA00022989"/>
    </source>
</evidence>
<keyword evidence="3 11" id="KW-0633">Potassium transport</keyword>
<comment type="subcellular location">
    <subcellularLocation>
        <location evidence="11">Cell membrane</location>
        <topology evidence="11">Single-pass membrane protein</topology>
    </subcellularLocation>
</comment>
<evidence type="ECO:0000256" key="6">
    <source>
        <dbReference type="ARBA" id="ARBA00022840"/>
    </source>
</evidence>
<keyword evidence="4 11" id="KW-0812">Transmembrane</keyword>
<dbReference type="InterPro" id="IPR003820">
    <property type="entry name" value="KdpC"/>
</dbReference>